<name>A0ABU2BWB2_9ACTN</name>
<gene>
    <name evidence="1" type="ORF">J2S63_001561</name>
</gene>
<dbReference type="EMBL" id="JAVDYG010000001">
    <property type="protein sequence ID" value="MDR7362008.1"/>
    <property type="molecule type" value="Genomic_DNA"/>
</dbReference>
<dbReference type="Proteomes" id="UP001183648">
    <property type="component" value="Unassembled WGS sequence"/>
</dbReference>
<proteinExistence type="predicted"/>
<protein>
    <submittedName>
        <fullName evidence="1">Uncharacterized protein</fullName>
    </submittedName>
</protein>
<keyword evidence="2" id="KW-1185">Reference proteome</keyword>
<sequence>MAWEPLPSEIADWMGMDTDMLPFAVDLAAPVEGCPQLYADVHAQHECAH</sequence>
<organism evidence="1 2">
    <name type="scientific">Nocardioides marmoribigeumensis</name>
    <dbReference type="NCBI Taxonomy" id="433649"/>
    <lineage>
        <taxon>Bacteria</taxon>
        <taxon>Bacillati</taxon>
        <taxon>Actinomycetota</taxon>
        <taxon>Actinomycetes</taxon>
        <taxon>Propionibacteriales</taxon>
        <taxon>Nocardioidaceae</taxon>
        <taxon>Nocardioides</taxon>
    </lineage>
</organism>
<evidence type="ECO:0000313" key="2">
    <source>
        <dbReference type="Proteomes" id="UP001183648"/>
    </source>
</evidence>
<reference evidence="1 2" key="1">
    <citation type="submission" date="2023-07" db="EMBL/GenBank/DDBJ databases">
        <title>Sequencing the genomes of 1000 actinobacteria strains.</title>
        <authorList>
            <person name="Klenk H.-P."/>
        </authorList>
    </citation>
    <scope>NUCLEOTIDE SEQUENCE [LARGE SCALE GENOMIC DNA]</scope>
    <source>
        <strain evidence="1 2">DSM 19426</strain>
    </source>
</reference>
<accession>A0ABU2BWB2</accession>
<comment type="caution">
    <text evidence="1">The sequence shown here is derived from an EMBL/GenBank/DDBJ whole genome shotgun (WGS) entry which is preliminary data.</text>
</comment>
<evidence type="ECO:0000313" key="1">
    <source>
        <dbReference type="EMBL" id="MDR7362008.1"/>
    </source>
</evidence>